<sequence length="173" mass="19908">MSYTPDQTEKGILEKLIAGRMDYNTLWYGCRSLKSNRWNPYGIPFGCRSSFALHTFRSNINSRQMMGWLIVLWLSEEHLYPFMSLIRRCFLHKRSEAGSTRCALSLGYSSGRTMGYPVDFLSGIPILTLSSRHLINCRLVKSLDLLKCLPRNLSKGKYVTRRVESKATFQQAP</sequence>
<name>A0A1L9T0Y9_9EURO</name>
<reference evidence="2" key="1">
    <citation type="journal article" date="2017" name="Genome Biol.">
        <title>Comparative genomics reveals high biological diversity and specific adaptations in the industrially and medically important fungal genus Aspergillus.</title>
        <authorList>
            <person name="de Vries R.P."/>
            <person name="Riley R."/>
            <person name="Wiebenga A."/>
            <person name="Aguilar-Osorio G."/>
            <person name="Amillis S."/>
            <person name="Uchima C.A."/>
            <person name="Anderluh G."/>
            <person name="Asadollahi M."/>
            <person name="Askin M."/>
            <person name="Barry K."/>
            <person name="Battaglia E."/>
            <person name="Bayram O."/>
            <person name="Benocci T."/>
            <person name="Braus-Stromeyer S.A."/>
            <person name="Caldana C."/>
            <person name="Canovas D."/>
            <person name="Cerqueira G.C."/>
            <person name="Chen F."/>
            <person name="Chen W."/>
            <person name="Choi C."/>
            <person name="Clum A."/>
            <person name="Dos Santos R.A."/>
            <person name="Damasio A.R."/>
            <person name="Diallinas G."/>
            <person name="Emri T."/>
            <person name="Fekete E."/>
            <person name="Flipphi M."/>
            <person name="Freyberg S."/>
            <person name="Gallo A."/>
            <person name="Gournas C."/>
            <person name="Habgood R."/>
            <person name="Hainaut M."/>
            <person name="Harispe M.L."/>
            <person name="Henrissat B."/>
            <person name="Hilden K.S."/>
            <person name="Hope R."/>
            <person name="Hossain A."/>
            <person name="Karabika E."/>
            <person name="Karaffa L."/>
            <person name="Karanyi Z."/>
            <person name="Krasevec N."/>
            <person name="Kuo A."/>
            <person name="Kusch H."/>
            <person name="LaButti K."/>
            <person name="Lagendijk E.L."/>
            <person name="Lapidus A."/>
            <person name="Levasseur A."/>
            <person name="Lindquist E."/>
            <person name="Lipzen A."/>
            <person name="Logrieco A.F."/>
            <person name="MacCabe A."/>
            <person name="Maekelae M.R."/>
            <person name="Malavazi I."/>
            <person name="Melin P."/>
            <person name="Meyer V."/>
            <person name="Mielnichuk N."/>
            <person name="Miskei M."/>
            <person name="Molnar A.P."/>
            <person name="Mule G."/>
            <person name="Ngan C.Y."/>
            <person name="Orejas M."/>
            <person name="Orosz E."/>
            <person name="Ouedraogo J.P."/>
            <person name="Overkamp K.M."/>
            <person name="Park H.-S."/>
            <person name="Perrone G."/>
            <person name="Piumi F."/>
            <person name="Punt P.J."/>
            <person name="Ram A.F."/>
            <person name="Ramon A."/>
            <person name="Rauscher S."/>
            <person name="Record E."/>
            <person name="Riano-Pachon D.M."/>
            <person name="Robert V."/>
            <person name="Roehrig J."/>
            <person name="Ruller R."/>
            <person name="Salamov A."/>
            <person name="Salih N.S."/>
            <person name="Samson R.A."/>
            <person name="Sandor E."/>
            <person name="Sanguinetti M."/>
            <person name="Schuetze T."/>
            <person name="Sepcic K."/>
            <person name="Shelest E."/>
            <person name="Sherlock G."/>
            <person name="Sophianopoulou V."/>
            <person name="Squina F.M."/>
            <person name="Sun H."/>
            <person name="Susca A."/>
            <person name="Todd R.B."/>
            <person name="Tsang A."/>
            <person name="Unkles S.E."/>
            <person name="van de Wiele N."/>
            <person name="van Rossen-Uffink D."/>
            <person name="Oliveira J.V."/>
            <person name="Vesth T.C."/>
            <person name="Visser J."/>
            <person name="Yu J.-H."/>
            <person name="Zhou M."/>
            <person name="Andersen M.R."/>
            <person name="Archer D.B."/>
            <person name="Baker S.E."/>
            <person name="Benoit I."/>
            <person name="Brakhage A.A."/>
            <person name="Braus G.H."/>
            <person name="Fischer R."/>
            <person name="Frisvad J.C."/>
            <person name="Goldman G.H."/>
            <person name="Houbraken J."/>
            <person name="Oakley B."/>
            <person name="Pocsi I."/>
            <person name="Scazzocchio C."/>
            <person name="Seiboth B."/>
            <person name="vanKuyk P.A."/>
            <person name="Wortman J."/>
            <person name="Dyer P.S."/>
            <person name="Grigoriev I.V."/>
        </authorList>
    </citation>
    <scope>NUCLEOTIDE SEQUENCE [LARGE SCALE GENOMIC DNA]</scope>
    <source>
        <strain evidence="2">CBS 593.65</strain>
    </source>
</reference>
<organism evidence="1 2">
    <name type="scientific">Aspergillus sydowii CBS 593.65</name>
    <dbReference type="NCBI Taxonomy" id="1036612"/>
    <lineage>
        <taxon>Eukaryota</taxon>
        <taxon>Fungi</taxon>
        <taxon>Dikarya</taxon>
        <taxon>Ascomycota</taxon>
        <taxon>Pezizomycotina</taxon>
        <taxon>Eurotiomycetes</taxon>
        <taxon>Eurotiomycetidae</taxon>
        <taxon>Eurotiales</taxon>
        <taxon>Aspergillaceae</taxon>
        <taxon>Aspergillus</taxon>
        <taxon>Aspergillus subgen. Nidulantes</taxon>
    </lineage>
</organism>
<accession>A0A1L9T0Y9</accession>
<evidence type="ECO:0000313" key="2">
    <source>
        <dbReference type="Proteomes" id="UP000184356"/>
    </source>
</evidence>
<dbReference type="AlphaFoldDB" id="A0A1L9T0Y9"/>
<gene>
    <name evidence="1" type="ORF">ASPSYDRAFT_541993</name>
</gene>
<dbReference type="Proteomes" id="UP000184356">
    <property type="component" value="Unassembled WGS sequence"/>
</dbReference>
<proteinExistence type="predicted"/>
<protein>
    <submittedName>
        <fullName evidence="1">Uncharacterized protein</fullName>
    </submittedName>
</protein>
<dbReference type="RefSeq" id="XP_040696902.1">
    <property type="nucleotide sequence ID" value="XM_040848814.1"/>
</dbReference>
<keyword evidence="2" id="KW-1185">Reference proteome</keyword>
<dbReference type="VEuPathDB" id="FungiDB:ASPSYDRAFT_541993"/>
<dbReference type="EMBL" id="KV878598">
    <property type="protein sequence ID" value="OJJ53096.1"/>
    <property type="molecule type" value="Genomic_DNA"/>
</dbReference>
<dbReference type="GeneID" id="63764887"/>
<evidence type="ECO:0000313" key="1">
    <source>
        <dbReference type="EMBL" id="OJJ53096.1"/>
    </source>
</evidence>